<comment type="caution">
    <text evidence="2">The sequence shown here is derived from an EMBL/GenBank/DDBJ whole genome shotgun (WGS) entry which is preliminary data.</text>
</comment>
<evidence type="ECO:0000256" key="1">
    <source>
        <dbReference type="SAM" id="MobiDB-lite"/>
    </source>
</evidence>
<evidence type="ECO:0000313" key="3">
    <source>
        <dbReference type="Proteomes" id="UP000789572"/>
    </source>
</evidence>
<name>A0A9N8WCR9_9GLOM</name>
<protein>
    <submittedName>
        <fullName evidence="2">6828_t:CDS:1</fullName>
    </submittedName>
</protein>
<organism evidence="2 3">
    <name type="scientific">Paraglomus occultum</name>
    <dbReference type="NCBI Taxonomy" id="144539"/>
    <lineage>
        <taxon>Eukaryota</taxon>
        <taxon>Fungi</taxon>
        <taxon>Fungi incertae sedis</taxon>
        <taxon>Mucoromycota</taxon>
        <taxon>Glomeromycotina</taxon>
        <taxon>Glomeromycetes</taxon>
        <taxon>Paraglomerales</taxon>
        <taxon>Paraglomeraceae</taxon>
        <taxon>Paraglomus</taxon>
    </lineage>
</organism>
<dbReference type="EMBL" id="CAJVPJ010000121">
    <property type="protein sequence ID" value="CAG8481409.1"/>
    <property type="molecule type" value="Genomic_DNA"/>
</dbReference>
<gene>
    <name evidence="2" type="ORF">POCULU_LOCUS1570</name>
</gene>
<keyword evidence="3" id="KW-1185">Reference proteome</keyword>
<accession>A0A9N8WCR9</accession>
<dbReference type="AlphaFoldDB" id="A0A9N8WCR9"/>
<sequence>MSTPKSLDSKTVKNLWDQNQNKSLDKTSQSHKKKGTENIVQVIADGIQDIIISDESRSFALPQSISKETGLQLPEISRKTLCRKTQKAIKIYKLFEKIGIDKIKYLKAYGANSISELTNDQNPKDISEYNEKSHEWNSTTARRQKSYNRNCNTYQKLRTPTPPPKITTNVVFDAEIEHNILTAGGLNVLFGGLTGSTTHSAARHYLHRME</sequence>
<reference evidence="2" key="1">
    <citation type="submission" date="2021-06" db="EMBL/GenBank/DDBJ databases">
        <authorList>
            <person name="Kallberg Y."/>
            <person name="Tangrot J."/>
            <person name="Rosling A."/>
        </authorList>
    </citation>
    <scope>NUCLEOTIDE SEQUENCE</scope>
    <source>
        <strain evidence="2">IA702</strain>
    </source>
</reference>
<feature type="region of interest" description="Disordered" evidence="1">
    <location>
        <begin position="1"/>
        <end position="32"/>
    </location>
</feature>
<proteinExistence type="predicted"/>
<evidence type="ECO:0000313" key="2">
    <source>
        <dbReference type="EMBL" id="CAG8481409.1"/>
    </source>
</evidence>
<dbReference type="Proteomes" id="UP000789572">
    <property type="component" value="Unassembled WGS sequence"/>
</dbReference>
<dbReference type="OrthoDB" id="2442052at2759"/>